<evidence type="ECO:0000256" key="9">
    <source>
        <dbReference type="ARBA" id="ARBA00023303"/>
    </source>
</evidence>
<comment type="subunit">
    <text evidence="10">Homopentamer.</text>
</comment>
<dbReference type="PANTHER" id="PTHR30266">
    <property type="entry name" value="MECHANOSENSITIVE CHANNEL MSCL"/>
    <property type="match status" value="1"/>
</dbReference>
<dbReference type="RefSeq" id="WP_313723576.1">
    <property type="nucleotide sequence ID" value="NZ_CP134876.1"/>
</dbReference>
<dbReference type="HAMAP" id="MF_00115">
    <property type="entry name" value="MscL"/>
    <property type="match status" value="1"/>
</dbReference>
<keyword evidence="4 10" id="KW-1003">Cell membrane</keyword>
<dbReference type="SUPFAM" id="SSF81330">
    <property type="entry name" value="Gated mechanosensitive channel"/>
    <property type="match status" value="1"/>
</dbReference>
<evidence type="ECO:0000313" key="13">
    <source>
        <dbReference type="Proteomes" id="UP001303001"/>
    </source>
</evidence>
<dbReference type="PROSITE" id="PS01327">
    <property type="entry name" value="MSCL"/>
    <property type="match status" value="1"/>
</dbReference>
<evidence type="ECO:0000256" key="11">
    <source>
        <dbReference type="SAM" id="MobiDB-lite"/>
    </source>
</evidence>
<feature type="region of interest" description="Disordered" evidence="11">
    <location>
        <begin position="129"/>
        <end position="156"/>
    </location>
</feature>
<dbReference type="InterPro" id="IPR036019">
    <property type="entry name" value="MscL_channel"/>
</dbReference>
<keyword evidence="9 10" id="KW-0407">Ion channel</keyword>
<evidence type="ECO:0000313" key="12">
    <source>
        <dbReference type="EMBL" id="WNM41671.1"/>
    </source>
</evidence>
<sequence length="156" mass="17002">MLKGFKDFIMRGNVVDLAVGVVIGAAFTGVVTQLTNSFLKPLIALVTVLITGSDKGLEGTPWMVRNVGFDWISFLNALITFLLTALALYFLVVYPMNRLAERRKRGEEPPPSAPSEEVKLLTEIRDALLAGNHGTPAQRGALDDVLGRRQEPPAAR</sequence>
<evidence type="ECO:0000256" key="4">
    <source>
        <dbReference type="ARBA" id="ARBA00022475"/>
    </source>
</evidence>
<keyword evidence="6 10" id="KW-1133">Transmembrane helix</keyword>
<organism evidence="12 13">
    <name type="scientific">Micromonospora halotolerans</name>
    <dbReference type="NCBI Taxonomy" id="709879"/>
    <lineage>
        <taxon>Bacteria</taxon>
        <taxon>Bacillati</taxon>
        <taxon>Actinomycetota</taxon>
        <taxon>Actinomycetes</taxon>
        <taxon>Micromonosporales</taxon>
        <taxon>Micromonosporaceae</taxon>
        <taxon>Micromonospora</taxon>
    </lineage>
</organism>
<dbReference type="PRINTS" id="PR01264">
    <property type="entry name" value="MECHCHANNEL"/>
</dbReference>
<dbReference type="EMBL" id="CP134876">
    <property type="protein sequence ID" value="WNM41671.1"/>
    <property type="molecule type" value="Genomic_DNA"/>
</dbReference>
<evidence type="ECO:0000256" key="10">
    <source>
        <dbReference type="HAMAP-Rule" id="MF_00115"/>
    </source>
</evidence>
<dbReference type="InterPro" id="IPR001185">
    <property type="entry name" value="MS_channel"/>
</dbReference>
<protein>
    <recommendedName>
        <fullName evidence="10">Large-conductance mechanosensitive channel</fullName>
    </recommendedName>
</protein>
<evidence type="ECO:0000256" key="5">
    <source>
        <dbReference type="ARBA" id="ARBA00022692"/>
    </source>
</evidence>
<keyword evidence="13" id="KW-1185">Reference proteome</keyword>
<accession>A0ABZ0A291</accession>
<keyword evidence="5 10" id="KW-0812">Transmembrane</keyword>
<evidence type="ECO:0000256" key="6">
    <source>
        <dbReference type="ARBA" id="ARBA00022989"/>
    </source>
</evidence>
<dbReference type="PANTHER" id="PTHR30266:SF2">
    <property type="entry name" value="LARGE-CONDUCTANCE MECHANOSENSITIVE CHANNEL"/>
    <property type="match status" value="1"/>
</dbReference>
<reference evidence="12 13" key="1">
    <citation type="submission" date="2023-09" db="EMBL/GenBank/DDBJ databases">
        <title>Micromonospora halotolerans DSM 45598 genome sequence.</title>
        <authorList>
            <person name="Mo P."/>
        </authorList>
    </citation>
    <scope>NUCLEOTIDE SEQUENCE [LARGE SCALE GENOMIC DNA]</scope>
    <source>
        <strain evidence="12 13">DSM 45598</strain>
    </source>
</reference>
<evidence type="ECO:0000256" key="2">
    <source>
        <dbReference type="ARBA" id="ARBA00007254"/>
    </source>
</evidence>
<dbReference type="Pfam" id="PF01741">
    <property type="entry name" value="MscL"/>
    <property type="match status" value="1"/>
</dbReference>
<evidence type="ECO:0000256" key="7">
    <source>
        <dbReference type="ARBA" id="ARBA00023065"/>
    </source>
</evidence>
<evidence type="ECO:0000256" key="3">
    <source>
        <dbReference type="ARBA" id="ARBA00022448"/>
    </source>
</evidence>
<evidence type="ECO:0000256" key="8">
    <source>
        <dbReference type="ARBA" id="ARBA00023136"/>
    </source>
</evidence>
<name>A0ABZ0A291_9ACTN</name>
<feature type="transmembrane region" description="Helical" evidence="10">
    <location>
        <begin position="71"/>
        <end position="94"/>
    </location>
</feature>
<dbReference type="Gene3D" id="1.10.1200.120">
    <property type="entry name" value="Large-conductance mechanosensitive channel, MscL, domain 1"/>
    <property type="match status" value="1"/>
</dbReference>
<keyword evidence="7 10" id="KW-0406">Ion transport</keyword>
<dbReference type="NCBIfam" id="TIGR00220">
    <property type="entry name" value="mscL"/>
    <property type="match status" value="1"/>
</dbReference>
<evidence type="ECO:0000256" key="1">
    <source>
        <dbReference type="ARBA" id="ARBA00004651"/>
    </source>
</evidence>
<gene>
    <name evidence="10 12" type="primary">mscL</name>
    <name evidence="12" type="ORF">RMN56_10155</name>
</gene>
<comment type="similarity">
    <text evidence="2 10">Belongs to the MscL family.</text>
</comment>
<feature type="compositionally biased region" description="Basic and acidic residues" evidence="11">
    <location>
        <begin position="141"/>
        <end position="156"/>
    </location>
</feature>
<comment type="function">
    <text evidence="10">Channel that opens in response to stretch forces in the membrane lipid bilayer. May participate in the regulation of osmotic pressure changes within the cell.</text>
</comment>
<proteinExistence type="inferred from homology"/>
<dbReference type="InterPro" id="IPR019823">
    <property type="entry name" value="Mechanosensitive_channel_CS"/>
</dbReference>
<keyword evidence="8 10" id="KW-0472">Membrane</keyword>
<keyword evidence="3 10" id="KW-0813">Transport</keyword>
<comment type="subcellular location">
    <subcellularLocation>
        <location evidence="1 10">Cell membrane</location>
        <topology evidence="1 10">Multi-pass membrane protein</topology>
    </subcellularLocation>
</comment>
<dbReference type="Proteomes" id="UP001303001">
    <property type="component" value="Chromosome"/>
</dbReference>
<dbReference type="InterPro" id="IPR037673">
    <property type="entry name" value="MSC/AndL"/>
</dbReference>
<feature type="transmembrane region" description="Helical" evidence="10">
    <location>
        <begin position="12"/>
        <end position="32"/>
    </location>
</feature>